<dbReference type="eggNOG" id="KOG1095">
    <property type="taxonomic scope" value="Eukaryota"/>
</dbReference>
<dbReference type="SMART" id="SM00219">
    <property type="entry name" value="TyrKc"/>
    <property type="match status" value="1"/>
</dbReference>
<dbReference type="InterPro" id="IPR001245">
    <property type="entry name" value="Ser-Thr/Tyr_kinase_cat_dom"/>
</dbReference>
<name>A9V408_MONBE</name>
<dbReference type="RefSeq" id="XP_001747432.1">
    <property type="nucleotide sequence ID" value="XM_001747380.1"/>
</dbReference>
<protein>
    <recommendedName>
        <fullName evidence="1">Protein kinase domain-containing protein</fullName>
    </recommendedName>
</protein>
<dbReference type="GeneID" id="5892594"/>
<dbReference type="GO" id="GO:0004713">
    <property type="term" value="F:protein tyrosine kinase activity"/>
    <property type="evidence" value="ECO:0007669"/>
    <property type="project" value="InterPro"/>
</dbReference>
<dbReference type="InterPro" id="IPR011009">
    <property type="entry name" value="Kinase-like_dom_sf"/>
</dbReference>
<dbReference type="KEGG" id="mbr:MONBRDRAFT_37788"/>
<evidence type="ECO:0000313" key="3">
    <source>
        <dbReference type="Proteomes" id="UP000001357"/>
    </source>
</evidence>
<evidence type="ECO:0000313" key="2">
    <source>
        <dbReference type="EMBL" id="EDQ87899.1"/>
    </source>
</evidence>
<dbReference type="EMBL" id="CH991557">
    <property type="protein sequence ID" value="EDQ87899.1"/>
    <property type="molecule type" value="Genomic_DNA"/>
</dbReference>
<dbReference type="GO" id="GO:0005524">
    <property type="term" value="F:ATP binding"/>
    <property type="evidence" value="ECO:0007669"/>
    <property type="project" value="InterPro"/>
</dbReference>
<dbReference type="Pfam" id="PF07714">
    <property type="entry name" value="PK_Tyr_Ser-Thr"/>
    <property type="match status" value="1"/>
</dbReference>
<dbReference type="STRING" id="81824.A9V408"/>
<gene>
    <name evidence="2" type="ORF">MONBRDRAFT_37788</name>
</gene>
<accession>A9V408</accession>
<dbReference type="AlphaFoldDB" id="A9V408"/>
<evidence type="ECO:0000259" key="1">
    <source>
        <dbReference type="PROSITE" id="PS50011"/>
    </source>
</evidence>
<dbReference type="InterPro" id="IPR000719">
    <property type="entry name" value="Prot_kinase_dom"/>
</dbReference>
<dbReference type="InterPro" id="IPR050122">
    <property type="entry name" value="RTK"/>
</dbReference>
<dbReference type="InterPro" id="IPR020635">
    <property type="entry name" value="Tyr_kinase_cat_dom"/>
</dbReference>
<dbReference type="PANTHER" id="PTHR24416:SF617">
    <property type="entry name" value="RET ONCOGENE, ISOFORM A"/>
    <property type="match status" value="1"/>
</dbReference>
<dbReference type="Gene3D" id="1.10.510.10">
    <property type="entry name" value="Transferase(Phosphotransferase) domain 1"/>
    <property type="match status" value="1"/>
</dbReference>
<dbReference type="Proteomes" id="UP000001357">
    <property type="component" value="Unassembled WGS sequence"/>
</dbReference>
<sequence>MMLCKLADFGLSRALQNAQEYYRPSQDDHVPFRWMSPETLVGGAATMASDVWAFGVVCYEVITGLVPYAGLDMPKVVALLKNEGRLALPAGTPPGLERLVAACWQTSPDVRPTAAALSPALSAIATALSVPLADVNPALQEETRI</sequence>
<proteinExistence type="predicted"/>
<feature type="domain" description="Protein kinase" evidence="1">
    <location>
        <begin position="1"/>
        <end position="121"/>
    </location>
</feature>
<reference evidence="2 3" key="1">
    <citation type="journal article" date="2008" name="Nature">
        <title>The genome of the choanoflagellate Monosiga brevicollis and the origin of metazoans.</title>
        <authorList>
            <consortium name="JGI Sequencing"/>
            <person name="King N."/>
            <person name="Westbrook M.J."/>
            <person name="Young S.L."/>
            <person name="Kuo A."/>
            <person name="Abedin M."/>
            <person name="Chapman J."/>
            <person name="Fairclough S."/>
            <person name="Hellsten U."/>
            <person name="Isogai Y."/>
            <person name="Letunic I."/>
            <person name="Marr M."/>
            <person name="Pincus D."/>
            <person name="Putnam N."/>
            <person name="Rokas A."/>
            <person name="Wright K.J."/>
            <person name="Zuzow R."/>
            <person name="Dirks W."/>
            <person name="Good M."/>
            <person name="Goodstein D."/>
            <person name="Lemons D."/>
            <person name="Li W."/>
            <person name="Lyons J.B."/>
            <person name="Morris A."/>
            <person name="Nichols S."/>
            <person name="Richter D.J."/>
            <person name="Salamov A."/>
            <person name="Bork P."/>
            <person name="Lim W.A."/>
            <person name="Manning G."/>
            <person name="Miller W.T."/>
            <person name="McGinnis W."/>
            <person name="Shapiro H."/>
            <person name="Tjian R."/>
            <person name="Grigoriev I.V."/>
            <person name="Rokhsar D."/>
        </authorList>
    </citation>
    <scope>NUCLEOTIDE SEQUENCE [LARGE SCALE GENOMIC DNA]</scope>
    <source>
        <strain evidence="3">MX1 / ATCC 50154</strain>
    </source>
</reference>
<dbReference type="InParanoid" id="A9V408"/>
<keyword evidence="3" id="KW-1185">Reference proteome</keyword>
<dbReference type="SUPFAM" id="SSF56112">
    <property type="entry name" value="Protein kinase-like (PK-like)"/>
    <property type="match status" value="1"/>
</dbReference>
<dbReference type="PANTHER" id="PTHR24416">
    <property type="entry name" value="TYROSINE-PROTEIN KINASE RECEPTOR"/>
    <property type="match status" value="1"/>
</dbReference>
<organism evidence="2 3">
    <name type="scientific">Monosiga brevicollis</name>
    <name type="common">Choanoflagellate</name>
    <dbReference type="NCBI Taxonomy" id="81824"/>
    <lineage>
        <taxon>Eukaryota</taxon>
        <taxon>Choanoflagellata</taxon>
        <taxon>Craspedida</taxon>
        <taxon>Salpingoecidae</taxon>
        <taxon>Monosiga</taxon>
    </lineage>
</organism>
<dbReference type="PROSITE" id="PS50011">
    <property type="entry name" value="PROTEIN_KINASE_DOM"/>
    <property type="match status" value="1"/>
</dbReference>